<dbReference type="RefSeq" id="WP_378575747.1">
    <property type="nucleotide sequence ID" value="NZ_JBHSFQ010000015.1"/>
</dbReference>
<dbReference type="SUPFAM" id="SSF69118">
    <property type="entry name" value="AhpD-like"/>
    <property type="match status" value="1"/>
</dbReference>
<feature type="domain" description="Carboxymuconolactone decarboxylase-like" evidence="1">
    <location>
        <begin position="13"/>
        <end position="98"/>
    </location>
</feature>
<dbReference type="PANTHER" id="PTHR34846">
    <property type="entry name" value="4-CARBOXYMUCONOLACTONE DECARBOXYLASE FAMILY PROTEIN (AFU_ORTHOLOGUE AFUA_6G11590)"/>
    <property type="match status" value="1"/>
</dbReference>
<dbReference type="EMBL" id="JBHSFQ010000015">
    <property type="protein sequence ID" value="MFC4563439.1"/>
    <property type="molecule type" value="Genomic_DNA"/>
</dbReference>
<gene>
    <name evidence="2" type="ORF">ACFO4E_16360</name>
</gene>
<name>A0ABV9DYM7_9ACTN</name>
<protein>
    <submittedName>
        <fullName evidence="2">Carboxymuconolactone decarboxylase family protein</fullName>
    </submittedName>
</protein>
<dbReference type="NCBIfam" id="TIGR00778">
    <property type="entry name" value="ahpD_dom"/>
    <property type="match status" value="1"/>
</dbReference>
<dbReference type="InterPro" id="IPR003779">
    <property type="entry name" value="CMD-like"/>
</dbReference>
<organism evidence="2 3">
    <name type="scientific">Nocardiopsis mangrovi</name>
    <dbReference type="NCBI Taxonomy" id="1179818"/>
    <lineage>
        <taxon>Bacteria</taxon>
        <taxon>Bacillati</taxon>
        <taxon>Actinomycetota</taxon>
        <taxon>Actinomycetes</taxon>
        <taxon>Streptosporangiales</taxon>
        <taxon>Nocardiopsidaceae</taxon>
        <taxon>Nocardiopsis</taxon>
    </lineage>
</organism>
<accession>A0ABV9DYM7</accession>
<proteinExistence type="predicted"/>
<dbReference type="Pfam" id="PF02627">
    <property type="entry name" value="CMD"/>
    <property type="match status" value="1"/>
</dbReference>
<dbReference type="InterPro" id="IPR004675">
    <property type="entry name" value="AhpD_core"/>
</dbReference>
<evidence type="ECO:0000313" key="3">
    <source>
        <dbReference type="Proteomes" id="UP001595923"/>
    </source>
</evidence>
<keyword evidence="3" id="KW-1185">Reference proteome</keyword>
<dbReference type="Proteomes" id="UP001595923">
    <property type="component" value="Unassembled WGS sequence"/>
</dbReference>
<dbReference type="PANTHER" id="PTHR34846:SF10">
    <property type="entry name" value="CYTOPLASMIC PROTEIN"/>
    <property type="match status" value="1"/>
</dbReference>
<dbReference type="InterPro" id="IPR029032">
    <property type="entry name" value="AhpD-like"/>
</dbReference>
<evidence type="ECO:0000259" key="1">
    <source>
        <dbReference type="Pfam" id="PF02627"/>
    </source>
</evidence>
<comment type="caution">
    <text evidence="2">The sequence shown here is derived from an EMBL/GenBank/DDBJ whole genome shotgun (WGS) entry which is preliminary data.</text>
</comment>
<reference evidence="3" key="1">
    <citation type="journal article" date="2019" name="Int. J. Syst. Evol. Microbiol.">
        <title>The Global Catalogue of Microorganisms (GCM) 10K type strain sequencing project: providing services to taxonomists for standard genome sequencing and annotation.</title>
        <authorList>
            <consortium name="The Broad Institute Genomics Platform"/>
            <consortium name="The Broad Institute Genome Sequencing Center for Infectious Disease"/>
            <person name="Wu L."/>
            <person name="Ma J."/>
        </authorList>
    </citation>
    <scope>NUCLEOTIDE SEQUENCE [LARGE SCALE GENOMIC DNA]</scope>
    <source>
        <strain evidence="3">XZYJ18</strain>
    </source>
</reference>
<sequence>MSAERPYIDKQHPEVYKAAVKAAAASRTAAHEAGLGDDTIEMINIRVSQINGCPTCLSVHFPKALKAGVEQSTLDLLPAWREAGVFTDEQKAALLLAESLTVIDPAIDRDSVNARAAVHLTKDQISAVEWITTMINAFNRVSIASGHPALTS</sequence>
<dbReference type="Gene3D" id="1.20.1290.10">
    <property type="entry name" value="AhpD-like"/>
    <property type="match status" value="1"/>
</dbReference>
<evidence type="ECO:0000313" key="2">
    <source>
        <dbReference type="EMBL" id="MFC4563439.1"/>
    </source>
</evidence>